<organism evidence="1 2">
    <name type="scientific">Polaribacter gangjinensis</name>
    <dbReference type="NCBI Taxonomy" id="574710"/>
    <lineage>
        <taxon>Bacteria</taxon>
        <taxon>Pseudomonadati</taxon>
        <taxon>Bacteroidota</taxon>
        <taxon>Flavobacteriia</taxon>
        <taxon>Flavobacteriales</taxon>
        <taxon>Flavobacteriaceae</taxon>
    </lineage>
</organism>
<dbReference type="Gene3D" id="3.40.50.1820">
    <property type="entry name" value="alpha/beta hydrolase"/>
    <property type="match status" value="1"/>
</dbReference>
<sequence length="401" mass="46903">MKVFTPILFFLFVFNAKISHCQNFNLYSNDSLSINTSFLNEPIQLRIHFPETFHFSSSNTKYPITIVFDSQHERTYPHIIHSFDLLTSESQIPESIIIGVPFTMHNRLYFTSNQKKQGDSLSGIERMERFLFSELIPKFQKENKANEFITLIGHSRTAFLVNYLSANPSNKVSIGIALSGFFEEDTLSINTFQEFLSESSNFPKKFSYYFTAGTTSEEENYLKQYRQLNSYLQTITLPKNVKTFFQETPNANHISNFWVSIPTILMDAYAPYNSILNLWFDQKLKKETIANPVDEFKKDIENVNEELGVKLNPNLTQLFSLSSNYAYDKKDFKTALDFIQLGISYYPEYLDFYVDMIENYKSLKDIQKVKEYQKILKEKTLKATYFGEYTKEDILKSLEEK</sequence>
<evidence type="ECO:0000313" key="2">
    <source>
        <dbReference type="Proteomes" id="UP000237608"/>
    </source>
</evidence>
<dbReference type="SUPFAM" id="SSF53474">
    <property type="entry name" value="alpha/beta-Hydrolases"/>
    <property type="match status" value="1"/>
</dbReference>
<dbReference type="InterPro" id="IPR029058">
    <property type="entry name" value="AB_hydrolase_fold"/>
</dbReference>
<accession>A0A2S7WCA4</accession>
<dbReference type="Pfam" id="PF00756">
    <property type="entry name" value="Esterase"/>
    <property type="match status" value="1"/>
</dbReference>
<dbReference type="OrthoDB" id="9784036at2"/>
<protein>
    <recommendedName>
        <fullName evidence="3">Esterase</fullName>
    </recommendedName>
</protein>
<gene>
    <name evidence="1" type="ORF">BTO13_08140</name>
</gene>
<keyword evidence="2" id="KW-1185">Reference proteome</keyword>
<reference evidence="1 2" key="1">
    <citation type="submission" date="2016-12" db="EMBL/GenBank/DDBJ databases">
        <title>Trade-off between light-utilization and light-protection in marine flavobacteria.</title>
        <authorList>
            <person name="Kumagai Y."/>
            <person name="Yoshizawa S."/>
            <person name="Kogure K."/>
            <person name="Iwasaki W."/>
        </authorList>
    </citation>
    <scope>NUCLEOTIDE SEQUENCE [LARGE SCALE GENOMIC DNA]</scope>
    <source>
        <strain evidence="1 2">KCTC 22729</strain>
    </source>
</reference>
<dbReference type="AlphaFoldDB" id="A0A2S7WCA4"/>
<comment type="caution">
    <text evidence="1">The sequence shown here is derived from an EMBL/GenBank/DDBJ whole genome shotgun (WGS) entry which is preliminary data.</text>
</comment>
<dbReference type="RefSeq" id="WP_105046358.1">
    <property type="nucleotide sequence ID" value="NZ_CP150662.1"/>
</dbReference>
<proteinExistence type="predicted"/>
<dbReference type="EMBL" id="MSCL01000001">
    <property type="protein sequence ID" value="PQJ75217.1"/>
    <property type="molecule type" value="Genomic_DNA"/>
</dbReference>
<evidence type="ECO:0008006" key="3">
    <source>
        <dbReference type="Google" id="ProtNLM"/>
    </source>
</evidence>
<evidence type="ECO:0000313" key="1">
    <source>
        <dbReference type="EMBL" id="PQJ75217.1"/>
    </source>
</evidence>
<name>A0A2S7WCA4_9FLAO</name>
<dbReference type="InterPro" id="IPR000801">
    <property type="entry name" value="Esterase-like"/>
</dbReference>
<dbReference type="Proteomes" id="UP000237608">
    <property type="component" value="Unassembled WGS sequence"/>
</dbReference>